<sequence length="429" mass="45646">MNSALYANYLNILKQELVPALGCTEPIAIAYAAAKAHQVLGEFPDSVNMSLSGNIIKNVKGVTVPNSGGLKGIDVAAILGIVGGNADKALEVLSEITEDDIARTRELVKQHVCSCSLVEGVDNLYITAKVIKGDHFASVTIEHQHTNITRIEKDGEVILDNPYQAECKTVIDKSKLTVKDILDFADQVRIEDVQPIIDRQIKLNSAIAQEGLDNNYGAQIGKTLMHVWGKSVTTRACARAAAGSDARMGGCSMPVVINSGSGNQGMTVSLPVIVFADEWEVSHEKLCRSLVVSNLIAIHQKYYIGSLSAYCGAVSAACGAGAGITYMYGGTYQQVSLTIINTLGNVGGIVCDGAKPSCAAKIASSVDAALMAFQLSIQNKSFLPGEGIIKDDIEETIKSMGYIGRVGMRSTDTEILNVMIDRADINQEC</sequence>
<dbReference type="EMBL" id="QROS01000011">
    <property type="protein sequence ID" value="RHL44891.1"/>
    <property type="molecule type" value="Genomic_DNA"/>
</dbReference>
<dbReference type="Pfam" id="PF03313">
    <property type="entry name" value="SDH_alpha"/>
    <property type="match status" value="1"/>
</dbReference>
<reference evidence="3 12" key="1">
    <citation type="submission" date="2015-09" db="EMBL/GenBank/DDBJ databases">
        <authorList>
            <consortium name="Pathogen Informatics"/>
        </authorList>
    </citation>
    <scope>NUCLEOTIDE SEQUENCE [LARGE SCALE GENOMIC DNA]</scope>
    <source>
        <strain evidence="3 12">2789STDY5608837</strain>
    </source>
</reference>
<evidence type="ECO:0000313" key="14">
    <source>
        <dbReference type="Proteomes" id="UP000284024"/>
    </source>
</evidence>
<evidence type="ECO:0000313" key="18">
    <source>
        <dbReference type="Proteomes" id="UP000285839"/>
    </source>
</evidence>
<name>A0A174FMJ5_9FIRM</name>
<reference evidence="13 14" key="2">
    <citation type="submission" date="2018-08" db="EMBL/GenBank/DDBJ databases">
        <title>A genome reference for cultivated species of the human gut microbiota.</title>
        <authorList>
            <person name="Zou Y."/>
            <person name="Xue W."/>
            <person name="Luo G."/>
        </authorList>
    </citation>
    <scope>NUCLEOTIDE SEQUENCE [LARGE SCALE GENOMIC DNA]</scope>
    <source>
        <strain evidence="5 13">AF14-23</strain>
        <strain evidence="4 18">AF25-21</strain>
        <strain evidence="10 19">AF37-6AC</strain>
        <strain evidence="9 16">AF39-4</strain>
        <strain evidence="8 14">AM18-2AC</strain>
        <strain evidence="7 15">AM22-9LB</strain>
        <strain evidence="6 17">AM29-25AC</strain>
    </source>
</reference>
<comment type="similarity">
    <text evidence="1">Belongs to the UPF0597 family.</text>
</comment>
<dbReference type="Proteomes" id="UP000284644">
    <property type="component" value="Unassembled WGS sequence"/>
</dbReference>
<dbReference type="EMBL" id="CYZD01000012">
    <property type="protein sequence ID" value="CUO50118.1"/>
    <property type="molecule type" value="Genomic_DNA"/>
</dbReference>
<evidence type="ECO:0000313" key="13">
    <source>
        <dbReference type="Proteomes" id="UP000265828"/>
    </source>
</evidence>
<organism evidence="3 12">
    <name type="scientific">Blautia obeum</name>
    <dbReference type="NCBI Taxonomy" id="40520"/>
    <lineage>
        <taxon>Bacteria</taxon>
        <taxon>Bacillati</taxon>
        <taxon>Bacillota</taxon>
        <taxon>Clostridia</taxon>
        <taxon>Lachnospirales</taxon>
        <taxon>Lachnospiraceae</taxon>
        <taxon>Blautia</taxon>
    </lineage>
</organism>
<dbReference type="GO" id="GO:0080146">
    <property type="term" value="F:L-cysteine desulfhydrase activity"/>
    <property type="evidence" value="ECO:0007669"/>
    <property type="project" value="TreeGrafter"/>
</dbReference>
<evidence type="ECO:0000313" key="10">
    <source>
        <dbReference type="EMBL" id="RHL44891.1"/>
    </source>
</evidence>
<evidence type="ECO:0000313" key="11">
    <source>
        <dbReference type="EMBL" id="VUW96874.1"/>
    </source>
</evidence>
<dbReference type="AlphaFoldDB" id="A0A174FMJ5"/>
<dbReference type="Proteomes" id="UP000265828">
    <property type="component" value="Unassembled WGS sequence"/>
</dbReference>
<accession>A0A174FMJ5</accession>
<dbReference type="Proteomes" id="UP000095409">
    <property type="component" value="Unassembled WGS sequence"/>
</dbReference>
<dbReference type="EMBL" id="QRHZ01000003">
    <property type="protein sequence ID" value="RHG17704.1"/>
    <property type="molecule type" value="Genomic_DNA"/>
</dbReference>
<dbReference type="Proteomes" id="UP000285897">
    <property type="component" value="Unassembled WGS sequence"/>
</dbReference>
<evidence type="ECO:0000313" key="12">
    <source>
        <dbReference type="Proteomes" id="UP000095409"/>
    </source>
</evidence>
<dbReference type="EMBL" id="QROE01000003">
    <property type="protein sequence ID" value="RHK95577.1"/>
    <property type="molecule type" value="Genomic_DNA"/>
</dbReference>
<reference evidence="11 20" key="3">
    <citation type="submission" date="2019-07" db="EMBL/GenBank/DDBJ databases">
        <authorList>
            <person name="Hibberd C M."/>
            <person name="Gehrig L. J."/>
            <person name="Chang H.-W."/>
            <person name="Venkatesh S."/>
        </authorList>
    </citation>
    <scope>NUCLEOTIDE SEQUENCE [LARGE SCALE GENOMIC DNA]</scope>
    <source>
        <strain evidence="11">Ruminococcus_obeum_SSTS_Bg7063</strain>
    </source>
</reference>
<evidence type="ECO:0000313" key="6">
    <source>
        <dbReference type="EMBL" id="RHE11484.1"/>
    </source>
</evidence>
<dbReference type="Proteomes" id="UP000284024">
    <property type="component" value="Unassembled WGS sequence"/>
</dbReference>
<dbReference type="Proteomes" id="UP000284267">
    <property type="component" value="Unassembled WGS sequence"/>
</dbReference>
<dbReference type="RefSeq" id="WP_055066372.1">
    <property type="nucleotide sequence ID" value="NZ_CABHNB010000011.1"/>
</dbReference>
<feature type="domain" description="Serine dehydratase-like alpha subunit" evidence="2">
    <location>
        <begin position="88"/>
        <end position="417"/>
    </location>
</feature>
<evidence type="ECO:0000259" key="2">
    <source>
        <dbReference type="Pfam" id="PF03313"/>
    </source>
</evidence>
<evidence type="ECO:0000256" key="1">
    <source>
        <dbReference type="HAMAP-Rule" id="MF_01845"/>
    </source>
</evidence>
<evidence type="ECO:0000313" key="5">
    <source>
        <dbReference type="EMBL" id="RGV61847.1"/>
    </source>
</evidence>
<evidence type="ECO:0000313" key="9">
    <source>
        <dbReference type="EMBL" id="RHK95577.1"/>
    </source>
</evidence>
<dbReference type="EMBL" id="QSJW01000007">
    <property type="protein sequence ID" value="RHE11484.1"/>
    <property type="molecule type" value="Genomic_DNA"/>
</dbReference>
<dbReference type="Proteomes" id="UP000409147">
    <property type="component" value="Unassembled WGS sequence"/>
</dbReference>
<evidence type="ECO:0000313" key="3">
    <source>
        <dbReference type="EMBL" id="CUO50118.1"/>
    </source>
</evidence>
<dbReference type="HAMAP" id="MF_01845">
    <property type="entry name" value="UPF0597"/>
    <property type="match status" value="1"/>
</dbReference>
<dbReference type="EMBL" id="QRUH01000022">
    <property type="protein sequence ID" value="RGR45012.1"/>
    <property type="molecule type" value="Genomic_DNA"/>
</dbReference>
<dbReference type="EMBL" id="QRJH01000003">
    <property type="protein sequence ID" value="RHH19591.1"/>
    <property type="molecule type" value="Genomic_DNA"/>
</dbReference>
<evidence type="ECO:0000313" key="4">
    <source>
        <dbReference type="EMBL" id="RGR45012.1"/>
    </source>
</evidence>
<evidence type="ECO:0000313" key="7">
    <source>
        <dbReference type="EMBL" id="RHG17704.1"/>
    </source>
</evidence>
<evidence type="ECO:0000313" key="17">
    <source>
        <dbReference type="Proteomes" id="UP000284644"/>
    </source>
</evidence>
<protein>
    <recommendedName>
        <fullName evidence="1">UPF0597 protein DW021_13700</fullName>
    </recommendedName>
</protein>
<dbReference type="Proteomes" id="UP000285839">
    <property type="component" value="Unassembled WGS sequence"/>
</dbReference>
<gene>
    <name evidence="10" type="ORF">DW021_13700</name>
    <name evidence="9" type="ORF">DW040_06985</name>
    <name evidence="8" type="ORF">DW222_08445</name>
    <name evidence="7" type="ORF">DW272_06585</name>
    <name evidence="6" type="ORF">DW767_12660</name>
    <name evidence="5" type="ORF">DWW07_13960</name>
    <name evidence="4" type="ORF">DWY46_17540</name>
    <name evidence="3" type="ORF">ERS852394_02344</name>
    <name evidence="11" type="ORF">ROSSTS7063_00829</name>
</gene>
<dbReference type="InterPro" id="IPR005130">
    <property type="entry name" value="Ser_deHydtase-like_asu"/>
</dbReference>
<evidence type="ECO:0000313" key="8">
    <source>
        <dbReference type="EMBL" id="RHH19591.1"/>
    </source>
</evidence>
<dbReference type="Proteomes" id="UP000284220">
    <property type="component" value="Unassembled WGS sequence"/>
</dbReference>
<evidence type="ECO:0000313" key="15">
    <source>
        <dbReference type="Proteomes" id="UP000284220"/>
    </source>
</evidence>
<dbReference type="PANTHER" id="PTHR30501">
    <property type="entry name" value="UPF0597 PROTEIN YHAM"/>
    <property type="match status" value="1"/>
</dbReference>
<proteinExistence type="inferred from homology"/>
<dbReference type="InterPro" id="IPR021144">
    <property type="entry name" value="UPF0597"/>
</dbReference>
<evidence type="ECO:0000313" key="20">
    <source>
        <dbReference type="Proteomes" id="UP000409147"/>
    </source>
</evidence>
<dbReference type="PANTHER" id="PTHR30501:SF2">
    <property type="entry name" value="UPF0597 PROTEIN YHAM"/>
    <property type="match status" value="1"/>
</dbReference>
<dbReference type="PIRSF" id="PIRSF006054">
    <property type="entry name" value="UCP006054"/>
    <property type="match status" value="1"/>
</dbReference>
<dbReference type="EMBL" id="QRZI01000011">
    <property type="protein sequence ID" value="RGV61847.1"/>
    <property type="molecule type" value="Genomic_DNA"/>
</dbReference>
<evidence type="ECO:0000313" key="16">
    <source>
        <dbReference type="Proteomes" id="UP000284267"/>
    </source>
</evidence>
<dbReference type="GO" id="GO:0019450">
    <property type="term" value="P:L-cysteine catabolic process to pyruvate"/>
    <property type="evidence" value="ECO:0007669"/>
    <property type="project" value="TreeGrafter"/>
</dbReference>
<evidence type="ECO:0000313" key="19">
    <source>
        <dbReference type="Proteomes" id="UP000285897"/>
    </source>
</evidence>
<dbReference type="EMBL" id="CABHNB010000011">
    <property type="protein sequence ID" value="VUW96874.1"/>
    <property type="molecule type" value="Genomic_DNA"/>
</dbReference>
<keyword evidence="20" id="KW-1185">Reference proteome</keyword>